<keyword evidence="2" id="KW-0614">Plasmid</keyword>
<feature type="region of interest" description="Disordered" evidence="1">
    <location>
        <begin position="59"/>
        <end position="79"/>
    </location>
</feature>
<dbReference type="EMBL" id="MBFE02000003">
    <property type="protein sequence ID" value="MUO41530.1"/>
    <property type="molecule type" value="Genomic_DNA"/>
</dbReference>
<name>A0AAE5AMD5_AGRVI</name>
<evidence type="ECO:0000313" key="6">
    <source>
        <dbReference type="Proteomes" id="UP000179536"/>
    </source>
</evidence>
<reference evidence="5 6" key="1">
    <citation type="submission" date="2019-11" db="EMBL/GenBank/DDBJ databases">
        <title>Whole-genome sequencing of Allorhizobium vitis.</title>
        <authorList>
            <person name="Gan H.M."/>
            <person name="Savka M.A."/>
        </authorList>
    </citation>
    <scope>NUCLEOTIDE SEQUENCE [LARGE SCALE GENOMIC DNA]</scope>
    <source>
        <strain evidence="4 6">RF2/1</strain>
        <strain evidence="3 5">T1/7</strain>
    </source>
</reference>
<evidence type="ECO:0000313" key="3">
    <source>
        <dbReference type="EMBL" id="MUO41530.1"/>
    </source>
</evidence>
<feature type="compositionally biased region" description="Basic and acidic residues" evidence="1">
    <location>
        <begin position="59"/>
        <end position="69"/>
    </location>
</feature>
<dbReference type="Proteomes" id="UP000179536">
    <property type="component" value="Unassembled WGS sequence"/>
</dbReference>
<evidence type="ECO:0000313" key="5">
    <source>
        <dbReference type="Proteomes" id="UP000179454"/>
    </source>
</evidence>
<organism evidence="2 7">
    <name type="scientific">Agrobacterium vitis</name>
    <name type="common">Rhizobium vitis</name>
    <dbReference type="NCBI Taxonomy" id="373"/>
    <lineage>
        <taxon>Bacteria</taxon>
        <taxon>Pseudomonadati</taxon>
        <taxon>Pseudomonadota</taxon>
        <taxon>Alphaproteobacteria</taxon>
        <taxon>Hyphomicrobiales</taxon>
        <taxon>Rhizobiaceae</taxon>
        <taxon>Rhizobium/Agrobacterium group</taxon>
        <taxon>Agrobacterium</taxon>
    </lineage>
</organism>
<accession>A0AAE5AMD5</accession>
<gene>
    <name evidence="4" type="ORF">BBK91_004530</name>
    <name evidence="3" type="ORF">BBL17_007010</name>
    <name evidence="2" type="ORF">IEI95_011100</name>
</gene>
<protein>
    <submittedName>
        <fullName evidence="2">Uncharacterized protein</fullName>
    </submittedName>
</protein>
<dbReference type="EMBL" id="MBFA02000002">
    <property type="protein sequence ID" value="MUP09134.1"/>
    <property type="molecule type" value="Genomic_DNA"/>
</dbReference>
<dbReference type="Proteomes" id="UP000179454">
    <property type="component" value="Unassembled WGS sequence"/>
</dbReference>
<reference evidence="2" key="2">
    <citation type="submission" date="2020-11" db="EMBL/GenBank/DDBJ databases">
        <title>Agrobacterium vitis strain K377 genome.</title>
        <authorList>
            <person name="Xi H."/>
        </authorList>
    </citation>
    <scope>NUCLEOTIDE SEQUENCE</scope>
    <source>
        <strain evidence="2">K377</strain>
        <plasmid evidence="2">unnamed3</plasmid>
    </source>
</reference>
<sequence>MSICTYSARLQQRRAELSTMIDMQETFSGYSCDDSVDDRLMDLRERLADVDYDLRQHRLEQQQENRGDSHGLSYYISGR</sequence>
<dbReference type="EMBL" id="JACXXJ020000004">
    <property type="protein sequence ID" value="MBF2714760.1"/>
    <property type="molecule type" value="Genomic_DNA"/>
</dbReference>
<dbReference type="AlphaFoldDB" id="A0AAE5AMD5"/>
<evidence type="ECO:0000313" key="7">
    <source>
        <dbReference type="Proteomes" id="UP000655037"/>
    </source>
</evidence>
<dbReference type="Proteomes" id="UP000655037">
    <property type="component" value="Unassembled WGS sequence"/>
</dbReference>
<evidence type="ECO:0000313" key="2">
    <source>
        <dbReference type="EMBL" id="MBF2714760.1"/>
    </source>
</evidence>
<evidence type="ECO:0000256" key="1">
    <source>
        <dbReference type="SAM" id="MobiDB-lite"/>
    </source>
</evidence>
<keyword evidence="5" id="KW-1185">Reference proteome</keyword>
<proteinExistence type="predicted"/>
<evidence type="ECO:0000313" key="4">
    <source>
        <dbReference type="EMBL" id="MUP09134.1"/>
    </source>
</evidence>
<geneLocation type="plasmid" evidence="2">
    <name>unnamed3</name>
</geneLocation>
<comment type="caution">
    <text evidence="2">The sequence shown here is derived from an EMBL/GenBank/DDBJ whole genome shotgun (WGS) entry which is preliminary data.</text>
</comment>
<dbReference type="RefSeq" id="WP_041699706.1">
    <property type="nucleotide sequence ID" value="NZ_AP023281.1"/>
</dbReference>